<name>A0A101M110_PICGL</name>
<reference evidence="1" key="1">
    <citation type="journal article" date="2015" name="Genome Biol. Evol.">
        <title>Organellar Genomes of White Spruce (Picea glauca): Assembly and Annotation.</title>
        <authorList>
            <person name="Jackman S.D."/>
            <person name="Warren R.L."/>
            <person name="Gibb E.A."/>
            <person name="Vandervalk B.P."/>
            <person name="Mohamadi H."/>
            <person name="Chu J."/>
            <person name="Raymond A."/>
            <person name="Pleasance S."/>
            <person name="Coope R."/>
            <person name="Wildung M.R."/>
            <person name="Ritland C.E."/>
            <person name="Bousquet J."/>
            <person name="Jones S.J."/>
            <person name="Bohlmann J."/>
            <person name="Birol I."/>
        </authorList>
    </citation>
    <scope>NUCLEOTIDE SEQUENCE [LARGE SCALE GENOMIC DNA]</scope>
    <source>
        <tissue evidence="1">Flushing bud</tissue>
    </source>
</reference>
<gene>
    <name evidence="1" type="ORF">ABT39_MTgene4398</name>
</gene>
<accession>A0A101M110</accession>
<evidence type="ECO:0000313" key="1">
    <source>
        <dbReference type="EMBL" id="KUM49061.1"/>
    </source>
</evidence>
<dbReference type="EMBL" id="LKAM01000004">
    <property type="protein sequence ID" value="KUM49061.1"/>
    <property type="molecule type" value="Genomic_DNA"/>
</dbReference>
<organism evidence="1">
    <name type="scientific">Picea glauca</name>
    <name type="common">White spruce</name>
    <name type="synonym">Pinus glauca</name>
    <dbReference type="NCBI Taxonomy" id="3330"/>
    <lineage>
        <taxon>Eukaryota</taxon>
        <taxon>Viridiplantae</taxon>
        <taxon>Streptophyta</taxon>
        <taxon>Embryophyta</taxon>
        <taxon>Tracheophyta</taxon>
        <taxon>Spermatophyta</taxon>
        <taxon>Pinopsida</taxon>
        <taxon>Pinidae</taxon>
        <taxon>Conifers I</taxon>
        <taxon>Pinales</taxon>
        <taxon>Pinaceae</taxon>
        <taxon>Picea</taxon>
    </lineage>
</organism>
<sequence length="29" mass="3303">MLHLLLHLDLLHLVLLMGLDKLGKLLTLL</sequence>
<comment type="caution">
    <text evidence="1">The sequence shown here is derived from an EMBL/GenBank/DDBJ whole genome shotgun (WGS) entry which is preliminary data.</text>
</comment>
<protein>
    <submittedName>
        <fullName evidence="1">Uncharacterized protein</fullName>
    </submittedName>
</protein>
<geneLocation type="mitochondrion" evidence="1"/>
<keyword evidence="1" id="KW-0496">Mitochondrion</keyword>
<proteinExistence type="predicted"/>
<dbReference type="AlphaFoldDB" id="A0A101M110"/>